<sequence>MQARKAMMQGMFERRQSMMDPGMQRIMQQIRSIHQNENISFAQERAQIKQIIATAPPEVRQRFQEMRERFRNGFMGRGGMGGSSNNGGGMFGGGGQGFGPFGRFQGFQGGQRFN</sequence>
<accession>A0AC35F6E5</accession>
<name>A0AC35F6E5_9BILA</name>
<dbReference type="Proteomes" id="UP000887580">
    <property type="component" value="Unplaced"/>
</dbReference>
<proteinExistence type="predicted"/>
<dbReference type="WBParaSite" id="PS1159_v2.g14365.t1">
    <property type="protein sequence ID" value="PS1159_v2.g14365.t1"/>
    <property type="gene ID" value="PS1159_v2.g14365"/>
</dbReference>
<organism evidence="1 2">
    <name type="scientific">Panagrolaimus sp. PS1159</name>
    <dbReference type="NCBI Taxonomy" id="55785"/>
    <lineage>
        <taxon>Eukaryota</taxon>
        <taxon>Metazoa</taxon>
        <taxon>Ecdysozoa</taxon>
        <taxon>Nematoda</taxon>
        <taxon>Chromadorea</taxon>
        <taxon>Rhabditida</taxon>
        <taxon>Tylenchina</taxon>
        <taxon>Panagrolaimomorpha</taxon>
        <taxon>Panagrolaimoidea</taxon>
        <taxon>Panagrolaimidae</taxon>
        <taxon>Panagrolaimus</taxon>
    </lineage>
</organism>
<evidence type="ECO:0000313" key="1">
    <source>
        <dbReference type="Proteomes" id="UP000887580"/>
    </source>
</evidence>
<protein>
    <submittedName>
        <fullName evidence="2">Uncharacterized protein</fullName>
    </submittedName>
</protein>
<reference evidence="2" key="1">
    <citation type="submission" date="2022-11" db="UniProtKB">
        <authorList>
            <consortium name="WormBaseParasite"/>
        </authorList>
    </citation>
    <scope>IDENTIFICATION</scope>
</reference>
<evidence type="ECO:0000313" key="2">
    <source>
        <dbReference type="WBParaSite" id="PS1159_v2.g14365.t1"/>
    </source>
</evidence>